<dbReference type="OrthoDB" id="285304at2"/>
<organism evidence="2 3">
    <name type="scientific">Gimesia aquarii</name>
    <dbReference type="NCBI Taxonomy" id="2527964"/>
    <lineage>
        <taxon>Bacteria</taxon>
        <taxon>Pseudomonadati</taxon>
        <taxon>Planctomycetota</taxon>
        <taxon>Planctomycetia</taxon>
        <taxon>Planctomycetales</taxon>
        <taxon>Planctomycetaceae</taxon>
        <taxon>Gimesia</taxon>
    </lineage>
</organism>
<evidence type="ECO:0000313" key="3">
    <source>
        <dbReference type="Proteomes" id="UP000318384"/>
    </source>
</evidence>
<feature type="transmembrane region" description="Helical" evidence="1">
    <location>
        <begin position="7"/>
        <end position="28"/>
    </location>
</feature>
<keyword evidence="3" id="KW-1185">Reference proteome</keyword>
<dbReference type="RefSeq" id="WP_145177643.1">
    <property type="nucleotide sequence ID" value="NZ_CP037422.1"/>
</dbReference>
<dbReference type="EMBL" id="CP037422">
    <property type="protein sequence ID" value="QDU10191.1"/>
    <property type="molecule type" value="Genomic_DNA"/>
</dbReference>
<name>A0A517WY64_9PLAN</name>
<accession>A0A517WY64</accession>
<keyword evidence="1" id="KW-1133">Transmembrane helix</keyword>
<keyword evidence="1" id="KW-0472">Membrane</keyword>
<evidence type="ECO:0000256" key="1">
    <source>
        <dbReference type="SAM" id="Phobius"/>
    </source>
</evidence>
<evidence type="ECO:0000313" key="2">
    <source>
        <dbReference type="EMBL" id="QDU10191.1"/>
    </source>
</evidence>
<protein>
    <submittedName>
        <fullName evidence="2">Uncharacterized protein</fullName>
    </submittedName>
</protein>
<reference evidence="2 3" key="1">
    <citation type="submission" date="2019-03" db="EMBL/GenBank/DDBJ databases">
        <title>Deep-cultivation of Planctomycetes and their phenomic and genomic characterization uncovers novel biology.</title>
        <authorList>
            <person name="Wiegand S."/>
            <person name="Jogler M."/>
            <person name="Boedeker C."/>
            <person name="Pinto D."/>
            <person name="Vollmers J."/>
            <person name="Rivas-Marin E."/>
            <person name="Kohn T."/>
            <person name="Peeters S.H."/>
            <person name="Heuer A."/>
            <person name="Rast P."/>
            <person name="Oberbeckmann S."/>
            <person name="Bunk B."/>
            <person name="Jeske O."/>
            <person name="Meyerdierks A."/>
            <person name="Storesund J.E."/>
            <person name="Kallscheuer N."/>
            <person name="Luecker S."/>
            <person name="Lage O.M."/>
            <person name="Pohl T."/>
            <person name="Merkel B.J."/>
            <person name="Hornburger P."/>
            <person name="Mueller R.-W."/>
            <person name="Bruemmer F."/>
            <person name="Labrenz M."/>
            <person name="Spormann A.M."/>
            <person name="Op den Camp H."/>
            <person name="Overmann J."/>
            <person name="Amann R."/>
            <person name="Jetten M.S.M."/>
            <person name="Mascher T."/>
            <person name="Medema M.H."/>
            <person name="Devos D.P."/>
            <person name="Kaster A.-K."/>
            <person name="Ovreas L."/>
            <person name="Rohde M."/>
            <person name="Galperin M.Y."/>
            <person name="Jogler C."/>
        </authorList>
    </citation>
    <scope>NUCLEOTIDE SEQUENCE [LARGE SCALE GENOMIC DNA]</scope>
    <source>
        <strain evidence="2 3">V202</strain>
    </source>
</reference>
<proteinExistence type="predicted"/>
<dbReference type="AlphaFoldDB" id="A0A517WY64"/>
<dbReference type="Proteomes" id="UP000318384">
    <property type="component" value="Chromosome"/>
</dbReference>
<sequence>MRRIIQIISWLALAGTFLSPVLFVAGMIDLEQSKRILLLATIIWFVHTPMWMGREPEKPDTATIP</sequence>
<gene>
    <name evidence="2" type="ORF">V202x_35900</name>
</gene>
<keyword evidence="1" id="KW-0812">Transmembrane</keyword>